<feature type="transmembrane region" description="Helical" evidence="5">
    <location>
        <begin position="111"/>
        <end position="129"/>
    </location>
</feature>
<keyword evidence="2 5" id="KW-0812">Transmembrane</keyword>
<organism evidence="7">
    <name type="scientific">mine drainage metagenome</name>
    <dbReference type="NCBI Taxonomy" id="410659"/>
    <lineage>
        <taxon>unclassified sequences</taxon>
        <taxon>metagenomes</taxon>
        <taxon>ecological metagenomes</taxon>
    </lineage>
</organism>
<feature type="transmembrane region" description="Helical" evidence="5">
    <location>
        <begin position="255"/>
        <end position="272"/>
    </location>
</feature>
<feature type="transmembrane region" description="Helical" evidence="5">
    <location>
        <begin position="307"/>
        <end position="324"/>
    </location>
</feature>
<evidence type="ECO:0000313" key="7">
    <source>
        <dbReference type="EMBL" id="OIQ90197.1"/>
    </source>
</evidence>
<name>A0A1J5RQ51_9ZZZZ</name>
<feature type="transmembrane region" description="Helical" evidence="5">
    <location>
        <begin position="12"/>
        <end position="31"/>
    </location>
</feature>
<gene>
    <name evidence="7" type="ORF">GALL_278830</name>
</gene>
<evidence type="ECO:0000256" key="2">
    <source>
        <dbReference type="ARBA" id="ARBA00022692"/>
    </source>
</evidence>
<comment type="caution">
    <text evidence="7">The sequence shown here is derived from an EMBL/GenBank/DDBJ whole genome shotgun (WGS) entry which is preliminary data.</text>
</comment>
<dbReference type="GO" id="GO:0016020">
    <property type="term" value="C:membrane"/>
    <property type="evidence" value="ECO:0007669"/>
    <property type="project" value="UniProtKB-SubCell"/>
</dbReference>
<feature type="transmembrane region" description="Helical" evidence="5">
    <location>
        <begin position="61"/>
        <end position="83"/>
    </location>
</feature>
<evidence type="ECO:0000259" key="6">
    <source>
        <dbReference type="Pfam" id="PF13515"/>
    </source>
</evidence>
<keyword evidence="4 5" id="KW-0472">Membrane</keyword>
<feature type="transmembrane region" description="Helical" evidence="5">
    <location>
        <begin position="37"/>
        <end position="54"/>
    </location>
</feature>
<comment type="subcellular location">
    <subcellularLocation>
        <location evidence="1">Membrane</location>
        <topology evidence="1">Multi-pass membrane protein</topology>
    </subcellularLocation>
</comment>
<accession>A0A1J5RQ51</accession>
<reference evidence="7" key="1">
    <citation type="submission" date="2016-10" db="EMBL/GenBank/DDBJ databases">
        <title>Sequence of Gallionella enrichment culture.</title>
        <authorList>
            <person name="Poehlein A."/>
            <person name="Muehling M."/>
            <person name="Daniel R."/>
        </authorList>
    </citation>
    <scope>NUCLEOTIDE SEQUENCE</scope>
</reference>
<evidence type="ECO:0000256" key="5">
    <source>
        <dbReference type="SAM" id="Phobius"/>
    </source>
</evidence>
<keyword evidence="3 5" id="KW-1133">Transmembrane helix</keyword>
<proteinExistence type="predicted"/>
<feature type="domain" description="Integral membrane bound transporter" evidence="6">
    <location>
        <begin position="198"/>
        <end position="319"/>
    </location>
</feature>
<feature type="transmembrane region" description="Helical" evidence="5">
    <location>
        <begin position="89"/>
        <end position="106"/>
    </location>
</feature>
<protein>
    <submittedName>
        <fullName evidence="7">Fusaric acid resistance protein family protein</fullName>
    </submittedName>
</protein>
<dbReference type="Pfam" id="PF13515">
    <property type="entry name" value="FUSC_2"/>
    <property type="match status" value="1"/>
</dbReference>
<dbReference type="EMBL" id="MLJW01000300">
    <property type="protein sequence ID" value="OIQ90197.1"/>
    <property type="molecule type" value="Genomic_DNA"/>
</dbReference>
<sequence length="341" mass="35128">MPRTPLCWALPFHYRMALVGVPAIPLIFLLGQLAHQPLRGAIAAGAAFSVGFGASRELMGWRWGAMAAAALGMALAGLCGTLAGWTFPLLALLSGILATVCAVLALRDEDWWWVALQVVIAFMVAGYFPGDVSAAAWRAGLVLAGGGLQLAAVALLARLLFPGRVGRLSRGPVQPWPERRIVLGHGLRVALSVIASLTLAAAIHLANDYWAPLTALVVLKPGLHETSGRGFLRSAGTIGGCLAATGLAVLADGRFGPLAAGVSLAIGLAYGLQKANYAVFTAAITLAVVLLVTLGQGGALANAEHRVYATVIGCLTAIAFAALLPHRPLRPDAGPDRLGPG</sequence>
<dbReference type="AlphaFoldDB" id="A0A1J5RQ51"/>
<feature type="transmembrane region" description="Helical" evidence="5">
    <location>
        <begin position="182"/>
        <end position="206"/>
    </location>
</feature>
<feature type="transmembrane region" description="Helical" evidence="5">
    <location>
        <begin position="135"/>
        <end position="161"/>
    </location>
</feature>
<feature type="transmembrane region" description="Helical" evidence="5">
    <location>
        <begin position="279"/>
        <end position="301"/>
    </location>
</feature>
<evidence type="ECO:0000256" key="1">
    <source>
        <dbReference type="ARBA" id="ARBA00004141"/>
    </source>
</evidence>
<evidence type="ECO:0000256" key="4">
    <source>
        <dbReference type="ARBA" id="ARBA00023136"/>
    </source>
</evidence>
<dbReference type="InterPro" id="IPR049453">
    <property type="entry name" value="Memb_transporter_dom"/>
</dbReference>
<evidence type="ECO:0000256" key="3">
    <source>
        <dbReference type="ARBA" id="ARBA00022989"/>
    </source>
</evidence>